<dbReference type="GO" id="GO:0008270">
    <property type="term" value="F:zinc ion binding"/>
    <property type="evidence" value="ECO:0007669"/>
    <property type="project" value="UniProtKB-KW"/>
</dbReference>
<evidence type="ECO:0000256" key="4">
    <source>
        <dbReference type="SAM" id="MobiDB-lite"/>
    </source>
</evidence>
<sequence length="110" mass="12377">MAEGSIAQVGTSRVSSNRGREKMVHNGNMYYFDKLNTGDTVKFWCCDGRYMDECNARLHTLVPTGEMVNEVNRNCHGSDEARVDVSALRSEAKRRAEDTMETPALIMNEV</sequence>
<feature type="compositionally biased region" description="Polar residues" evidence="4">
    <location>
        <begin position="8"/>
        <end position="17"/>
    </location>
</feature>
<dbReference type="Proteomes" id="UP000046395">
    <property type="component" value="Unassembled WGS sequence"/>
</dbReference>
<feature type="region of interest" description="Disordered" evidence="4">
    <location>
        <begin position="1"/>
        <end position="20"/>
    </location>
</feature>
<keyword evidence="3" id="KW-0862">Zinc</keyword>
<keyword evidence="6" id="KW-1185">Reference proteome</keyword>
<dbReference type="Pfam" id="PF04500">
    <property type="entry name" value="FLYWCH"/>
    <property type="match status" value="1"/>
</dbReference>
<dbReference type="AlphaFoldDB" id="A0A5S6QTE3"/>
<evidence type="ECO:0000313" key="6">
    <source>
        <dbReference type="Proteomes" id="UP000046395"/>
    </source>
</evidence>
<dbReference type="STRING" id="70415.A0A5S6QTE3"/>
<evidence type="ECO:0000256" key="3">
    <source>
        <dbReference type="ARBA" id="ARBA00022833"/>
    </source>
</evidence>
<name>A0A5S6QTE3_TRIMR</name>
<reference evidence="7" key="1">
    <citation type="submission" date="2019-12" db="UniProtKB">
        <authorList>
            <consortium name="WormBaseParasite"/>
        </authorList>
    </citation>
    <scope>IDENTIFICATION</scope>
</reference>
<dbReference type="Gene3D" id="2.20.25.240">
    <property type="match status" value="1"/>
</dbReference>
<evidence type="ECO:0000256" key="1">
    <source>
        <dbReference type="ARBA" id="ARBA00022723"/>
    </source>
</evidence>
<dbReference type="WBParaSite" id="TMUE_2000010646.1">
    <property type="protein sequence ID" value="TMUE_2000010646.1"/>
    <property type="gene ID" value="WBGene00289243"/>
</dbReference>
<accession>A0A5S6QTE3</accession>
<dbReference type="InterPro" id="IPR007588">
    <property type="entry name" value="Znf_FLYWCH"/>
</dbReference>
<proteinExistence type="predicted"/>
<keyword evidence="1" id="KW-0479">Metal-binding</keyword>
<evidence type="ECO:0000313" key="7">
    <source>
        <dbReference type="WBParaSite" id="TMUE_2000010646.1"/>
    </source>
</evidence>
<keyword evidence="2" id="KW-0863">Zinc-finger</keyword>
<evidence type="ECO:0000259" key="5">
    <source>
        <dbReference type="Pfam" id="PF04500"/>
    </source>
</evidence>
<organism evidence="6 7">
    <name type="scientific">Trichuris muris</name>
    <name type="common">Mouse whipworm</name>
    <dbReference type="NCBI Taxonomy" id="70415"/>
    <lineage>
        <taxon>Eukaryota</taxon>
        <taxon>Metazoa</taxon>
        <taxon>Ecdysozoa</taxon>
        <taxon>Nematoda</taxon>
        <taxon>Enoplea</taxon>
        <taxon>Dorylaimia</taxon>
        <taxon>Trichinellida</taxon>
        <taxon>Trichuridae</taxon>
        <taxon>Trichuris</taxon>
    </lineage>
</organism>
<evidence type="ECO:0000256" key="2">
    <source>
        <dbReference type="ARBA" id="ARBA00022771"/>
    </source>
</evidence>
<protein>
    <submittedName>
        <fullName evidence="7">FLYWCH-type domain-containing protein</fullName>
    </submittedName>
</protein>
<feature type="domain" description="FLYWCH-type" evidence="5">
    <location>
        <begin position="14"/>
        <end position="69"/>
    </location>
</feature>